<reference evidence="1" key="1">
    <citation type="journal article" date="2015" name="BMC Genomics">
        <title>Transcriptome profiling of a Rhizobium leguminosarum bv. trifolii rosR mutant reveals the role of the transcriptional regulator RosR in motility, synthesis of cell-surface components, and other cellular processes.</title>
        <authorList>
            <person name="Rachwal K."/>
            <person name="Matczynska E."/>
            <person name="Janczarek M."/>
        </authorList>
    </citation>
    <scope>NUCLEOTIDE SEQUENCE</scope>
    <source>
        <strain evidence="1">Rt24.2</strain>
    </source>
</reference>
<organism evidence="1">
    <name type="scientific">Rhizobium leguminosarum bv. trifolii</name>
    <dbReference type="NCBI Taxonomy" id="386"/>
    <lineage>
        <taxon>Bacteria</taxon>
        <taxon>Pseudomonadati</taxon>
        <taxon>Pseudomonadota</taxon>
        <taxon>Alphaproteobacteria</taxon>
        <taxon>Hyphomicrobiales</taxon>
        <taxon>Rhizobiaceae</taxon>
        <taxon>Rhizobium/Agrobacterium group</taxon>
        <taxon>Rhizobium</taxon>
    </lineage>
</organism>
<reference evidence="1" key="2">
    <citation type="journal article" date="2016" name="Front. Microbiol.">
        <title>The Regulatory Protein RosR Affects Rhizobium leguminosarum bv. trifolii Protein Profiles, Cell Surface Properties, and Symbiosis with Clover.</title>
        <authorList>
            <person name="Rachwal K."/>
            <person name="Boguszewska A."/>
            <person name="Kopcinska J."/>
            <person name="Karas M."/>
            <person name="Tchorzewski M."/>
            <person name="Janczarek M."/>
        </authorList>
    </citation>
    <scope>NUCLEOTIDE SEQUENCE</scope>
    <source>
        <strain evidence="1">Rt24.2</strain>
    </source>
</reference>
<protein>
    <submittedName>
        <fullName evidence="1">Uncharacterized protein</fullName>
    </submittedName>
</protein>
<proteinExistence type="predicted"/>
<dbReference type="EMBL" id="KX491116">
    <property type="protein sequence ID" value="AOO93480.1"/>
    <property type="molecule type" value="Genomic_DNA"/>
</dbReference>
<name>A0A1B8R4U0_RHILT</name>
<evidence type="ECO:0000313" key="1">
    <source>
        <dbReference type="EMBL" id="AOO93480.1"/>
    </source>
</evidence>
<sequence>MSVKSFGQPQASPVLGWWSVREAEERLVRSDGASVRFLGFVSRDDERGRESPSDRRWMRFEATGANRSIQLYVQQRDVFNPSGSRLLIWRLDYAFSLQQLGIGALDYGEWIEIDRLICDALVCWPKWEATGLRPALIAVNGGWHKGQWRKECYRTLSMAYLDALGRNAVLRSPVLSEEPTRRWSFLPPARQATVDEEIATRERFAAAKPEEVENLVFGLLPHRPHLQSGDRVFVPLSQIRGRTVWLYIDEDIITDRISVHAEEAGWTFRIGNEVLLGTIDRRRGTAFKFDFPWEGAKGSLKREFGNFPLVFLDRFRDLCDNAVWQWKEARFYLCDRSSIKDPAKEICIQPPKRVRAHKMVSAAGTAVRVHLVTAEEAQEGKSYDRDEISYIFNDDPPFLNRSIWEQFEYQTEASSLTDRTTGQKIELREIVSGSGKVTDECQGVFCYRDGDGEYLLVVTRESRKTSSAAGQWVLDHEASRSKNRQSGHQPIPDVRWHEIANFSRDALLAWPETEIFGPSPSTLLEIGGCFQGRWEPQLRRRQYAHLRTVQSDPSVGRDRVEASALQPWNAIDPDVNVESTDSRVQAVLRKLSARRAETAKINQTRRAGWLRADGRAIFYLQDWQTLRAPPDGDAYQAPIFEYLDDDITLRLYPKGFDEYEMESLALMEVNPASVFYGEVEPLPAFSPIWHSQPRWRPTREIWRRLVTAMEAQIERISGQLRIKGLYTAHGYDSAAARTVWLERS</sequence>
<accession>A0A1B8R4U0</accession>
<dbReference type="AlphaFoldDB" id="A0A1B8R4U0"/>